<sequence>MYKKILVPHAGTSAGDLSLKHAIHIAKSSASEIILLNVIEDFPHIPVLSLHSSQAAKVKKEFAQITKDMKEVMENEMSKRTQICNKEGIQSSQRVVTGLAAEEILKCIKSQKIDLVVMAKRKKLKGIKSLLSLGSVSRKIVENTSCPVLMVDTEKK</sequence>
<dbReference type="EMBL" id="JACEMZ010000008">
    <property type="protein sequence ID" value="MBA4452016.1"/>
    <property type="molecule type" value="Genomic_DNA"/>
</dbReference>
<protein>
    <submittedName>
        <fullName evidence="1">Universal stress protein</fullName>
    </submittedName>
</protein>
<comment type="caution">
    <text evidence="1">The sequence shown here is derived from an EMBL/GenBank/DDBJ whole genome shotgun (WGS) entry which is preliminary data.</text>
</comment>
<accession>A0AC60VXM1</accession>
<name>A0AC60VXM1_9ARCH</name>
<gene>
    <name evidence="1" type="ORF">H2B03_02430</name>
</gene>
<reference evidence="1 2" key="1">
    <citation type="journal article" date="2020" name="Appl. Environ. Microbiol.">
        <title>Genomic Characteristics of a Novel Species of Ammonia-Oxidizing Archaea from the Jiulong River Estuary.</title>
        <authorList>
            <person name="Zou D."/>
            <person name="Wan R."/>
            <person name="Han L."/>
            <person name="Xu M.N."/>
            <person name="Liu Y."/>
            <person name="Liu H."/>
            <person name="Kao S.J."/>
            <person name="Li M."/>
        </authorList>
    </citation>
    <scope>NUCLEOTIDE SEQUENCE [LARGE SCALE GENOMIC DNA]</scope>
    <source>
        <strain evidence="1">W1bin1</strain>
    </source>
</reference>
<dbReference type="Proteomes" id="UP000559653">
    <property type="component" value="Unassembled WGS sequence"/>
</dbReference>
<organism evidence="1 2">
    <name type="scientific">Candidatus Nitrosomaritimum aestuariumsis</name>
    <dbReference type="NCBI Taxonomy" id="3342354"/>
    <lineage>
        <taxon>Archaea</taxon>
        <taxon>Nitrososphaerota</taxon>
        <taxon>Nitrososphaeria</taxon>
        <taxon>Nitrosopumilales</taxon>
        <taxon>Nitrosopumilaceae</taxon>
        <taxon>Candidatus Nitrosomaritimum</taxon>
    </lineage>
</organism>
<proteinExistence type="predicted"/>
<evidence type="ECO:0000313" key="2">
    <source>
        <dbReference type="Proteomes" id="UP000559653"/>
    </source>
</evidence>
<evidence type="ECO:0000313" key="1">
    <source>
        <dbReference type="EMBL" id="MBA4452016.1"/>
    </source>
</evidence>